<dbReference type="EMBL" id="BARS01036918">
    <property type="protein sequence ID" value="GAG20419.1"/>
    <property type="molecule type" value="Genomic_DNA"/>
</dbReference>
<proteinExistence type="predicted"/>
<sequence>DIKTGVQNQLAFYDTTTSIDNAANIEYAATSVIFPTANNTGTIGKNSNRFATGYFRSMNLGVETLYVTSTGTPSFAMGYSLGTSAGYVESDSTAGVSFGAIYNKSPYVFSSINNIAGGYSAYGSLAHGYIYSAKGDTPGWTCDISTEAFGAIAGGAMHANESLCYIHATGHGAIAHGWIFAYNAMDYTKIIASGLGSIAIGYAKTGATIEASAYGSGAFGYAYSDSNDIRATAASAFQFGSGTNATADSLQVGSSVI</sequence>
<dbReference type="AlphaFoldDB" id="X0VPV7"/>
<organism evidence="1">
    <name type="scientific">marine sediment metagenome</name>
    <dbReference type="NCBI Taxonomy" id="412755"/>
    <lineage>
        <taxon>unclassified sequences</taxon>
        <taxon>metagenomes</taxon>
        <taxon>ecological metagenomes</taxon>
    </lineage>
</organism>
<protein>
    <submittedName>
        <fullName evidence="1">Uncharacterized protein</fullName>
    </submittedName>
</protein>
<feature type="non-terminal residue" evidence="1">
    <location>
        <position position="1"/>
    </location>
</feature>
<reference evidence="1" key="1">
    <citation type="journal article" date="2014" name="Front. Microbiol.">
        <title>High frequency of phylogenetically diverse reductive dehalogenase-homologous genes in deep subseafloor sedimentary metagenomes.</title>
        <authorList>
            <person name="Kawai M."/>
            <person name="Futagami T."/>
            <person name="Toyoda A."/>
            <person name="Takaki Y."/>
            <person name="Nishi S."/>
            <person name="Hori S."/>
            <person name="Arai W."/>
            <person name="Tsubouchi T."/>
            <person name="Morono Y."/>
            <person name="Uchiyama I."/>
            <person name="Ito T."/>
            <person name="Fujiyama A."/>
            <person name="Inagaki F."/>
            <person name="Takami H."/>
        </authorList>
    </citation>
    <scope>NUCLEOTIDE SEQUENCE</scope>
    <source>
        <strain evidence="1">Expedition CK06-06</strain>
    </source>
</reference>
<feature type="non-terminal residue" evidence="1">
    <location>
        <position position="257"/>
    </location>
</feature>
<gene>
    <name evidence="1" type="ORF">S01H1_56678</name>
</gene>
<comment type="caution">
    <text evidence="1">The sequence shown here is derived from an EMBL/GenBank/DDBJ whole genome shotgun (WGS) entry which is preliminary data.</text>
</comment>
<evidence type="ECO:0000313" key="1">
    <source>
        <dbReference type="EMBL" id="GAG20419.1"/>
    </source>
</evidence>
<name>X0VPV7_9ZZZZ</name>
<accession>X0VPV7</accession>